<gene>
    <name evidence="1" type="ORF">IAA83_10860</name>
</gene>
<name>A0A9D1JTW5_9FIRM</name>
<evidence type="ECO:0000313" key="1">
    <source>
        <dbReference type="EMBL" id="HIS65845.1"/>
    </source>
</evidence>
<protein>
    <recommendedName>
        <fullName evidence="3">Transglutaminase-like domain-containing protein</fullName>
    </recommendedName>
</protein>
<organism evidence="1 2">
    <name type="scientific">Candidatus Avoscillospira avistercoris</name>
    <dbReference type="NCBI Taxonomy" id="2840707"/>
    <lineage>
        <taxon>Bacteria</taxon>
        <taxon>Bacillati</taxon>
        <taxon>Bacillota</taxon>
        <taxon>Clostridia</taxon>
        <taxon>Eubacteriales</taxon>
        <taxon>Oscillospiraceae</taxon>
        <taxon>Oscillospiraceae incertae sedis</taxon>
        <taxon>Candidatus Avoscillospira</taxon>
    </lineage>
</organism>
<proteinExistence type="predicted"/>
<evidence type="ECO:0000313" key="2">
    <source>
        <dbReference type="Proteomes" id="UP000886741"/>
    </source>
</evidence>
<comment type="caution">
    <text evidence="1">The sequence shown here is derived from an EMBL/GenBank/DDBJ whole genome shotgun (WGS) entry which is preliminary data.</text>
</comment>
<reference evidence="1" key="2">
    <citation type="journal article" date="2021" name="PeerJ">
        <title>Extensive microbial diversity within the chicken gut microbiome revealed by metagenomics and culture.</title>
        <authorList>
            <person name="Gilroy R."/>
            <person name="Ravi A."/>
            <person name="Getino M."/>
            <person name="Pursley I."/>
            <person name="Horton D.L."/>
            <person name="Alikhan N.F."/>
            <person name="Baker D."/>
            <person name="Gharbi K."/>
            <person name="Hall N."/>
            <person name="Watson M."/>
            <person name="Adriaenssens E.M."/>
            <person name="Foster-Nyarko E."/>
            <person name="Jarju S."/>
            <person name="Secka A."/>
            <person name="Antonio M."/>
            <person name="Oren A."/>
            <person name="Chaudhuri R.R."/>
            <person name="La Ragione R."/>
            <person name="Hildebrand F."/>
            <person name="Pallen M.J."/>
        </authorList>
    </citation>
    <scope>NUCLEOTIDE SEQUENCE</scope>
    <source>
        <strain evidence="1">ChiBcec16-1751</strain>
    </source>
</reference>
<evidence type="ECO:0008006" key="3">
    <source>
        <dbReference type="Google" id="ProtNLM"/>
    </source>
</evidence>
<sequence length="357" mass="40493">MKRLVLLPVLLVLLTGCSALVNSSYLHVSPYTEPVKQESEEGYQTAENYLSLKNALLYFVENGQEQGSIRVYDYSGDLASELPEAVREVTEKDPLGVYAVETMEAESSLIVAYQEIRVDIAFRRTPEQIKAIEPSTSMNVLTDRLEKAMADYETEVTARVSYYNSEDVAAIPRNYYRSHPAEVMEMPKVTVNIYPEEGGYVRIIEVLMEYTNTAEQLRQYREAVQTSAHAAQEYVRYRETDTDKLQLLYTYLQERFSYVAIDTATPAYSFLCDGIATSEGAARSLQIICDEMELECYTVEGFRDGKPYVWNIVAVDGIYCHVDLYRLLMEGSEGLLLLKDGAMTGYEWDVTAYPACP</sequence>
<reference evidence="1" key="1">
    <citation type="submission" date="2020-10" db="EMBL/GenBank/DDBJ databases">
        <authorList>
            <person name="Gilroy R."/>
        </authorList>
    </citation>
    <scope>NUCLEOTIDE SEQUENCE</scope>
    <source>
        <strain evidence="1">ChiBcec16-1751</strain>
    </source>
</reference>
<dbReference type="EMBL" id="DVJJ01000168">
    <property type="protein sequence ID" value="HIS65845.1"/>
    <property type="molecule type" value="Genomic_DNA"/>
</dbReference>
<dbReference type="AlphaFoldDB" id="A0A9D1JTW5"/>
<dbReference type="PROSITE" id="PS51257">
    <property type="entry name" value="PROKAR_LIPOPROTEIN"/>
    <property type="match status" value="1"/>
</dbReference>
<dbReference type="Proteomes" id="UP000886741">
    <property type="component" value="Unassembled WGS sequence"/>
</dbReference>
<accession>A0A9D1JTW5</accession>